<evidence type="ECO:0000256" key="3">
    <source>
        <dbReference type="ARBA" id="ARBA00022691"/>
    </source>
</evidence>
<accession>A0A267MI17</accession>
<gene>
    <name evidence="6" type="ORF">CCE28_12785</name>
</gene>
<dbReference type="PANTHER" id="PTHR21392:SF1">
    <property type="entry name" value="TRNA-URIDINE AMINOCARBOXYPROPYLTRANSFERASE"/>
    <property type="match status" value="1"/>
</dbReference>
<comment type="caution">
    <text evidence="6">The sequence shown here is derived from an EMBL/GenBank/DDBJ whole genome shotgun (WGS) entry which is preliminary data.</text>
</comment>
<keyword evidence="7" id="KW-1185">Reference proteome</keyword>
<evidence type="ECO:0000256" key="4">
    <source>
        <dbReference type="ARBA" id="ARBA00022694"/>
    </source>
</evidence>
<protein>
    <recommendedName>
        <fullName evidence="1">tRNA-uridine aminocarboxypropyltransferase</fullName>
        <ecNumber evidence="1">2.5.1.25</ecNumber>
    </recommendedName>
</protein>
<feature type="domain" description="DTW" evidence="5">
    <location>
        <begin position="13"/>
        <end position="203"/>
    </location>
</feature>
<evidence type="ECO:0000256" key="2">
    <source>
        <dbReference type="ARBA" id="ARBA00022679"/>
    </source>
</evidence>
<reference evidence="6 7" key="1">
    <citation type="submission" date="2017-06" db="EMBL/GenBank/DDBJ databases">
        <title>Draft genome sequence of anaerobic fermentative bacterium Anaeromicrobium sediminis DY2726D isolated from West Pacific Ocean sediments.</title>
        <authorList>
            <person name="Zeng X."/>
        </authorList>
    </citation>
    <scope>NUCLEOTIDE SEQUENCE [LARGE SCALE GENOMIC DNA]</scope>
    <source>
        <strain evidence="6 7">DY2726D</strain>
    </source>
</reference>
<evidence type="ECO:0000313" key="6">
    <source>
        <dbReference type="EMBL" id="PAB59052.1"/>
    </source>
</evidence>
<keyword evidence="3" id="KW-0949">S-adenosyl-L-methionine</keyword>
<evidence type="ECO:0000259" key="5">
    <source>
        <dbReference type="SMART" id="SM01144"/>
    </source>
</evidence>
<dbReference type="AlphaFoldDB" id="A0A267MI17"/>
<sequence>MEEKFKVKEITSKYKSCNNCGLPLVTCICDKYEKINTEAEFVILSTLREVKKPSNTARLLKLLNEDKTKILIWERTGEPKELIHMIDNPKYDPYIVFPIYNEELEKRKKSFNRSEKIPLFILIDGTWKEARRILRKSYYLDKLPILPLEGKLKTEYDLRRGIESLCTIEACIELLKMNNESVEAQRVNDIFHLFVKSYKAGVCGHELKNV</sequence>
<dbReference type="OrthoDB" id="370626at2"/>
<keyword evidence="4" id="KW-0819">tRNA processing</keyword>
<name>A0A267MI17_9FIRM</name>
<dbReference type="SMART" id="SM01144">
    <property type="entry name" value="DTW"/>
    <property type="match status" value="1"/>
</dbReference>
<dbReference type="Proteomes" id="UP000216024">
    <property type="component" value="Unassembled WGS sequence"/>
</dbReference>
<evidence type="ECO:0000313" key="7">
    <source>
        <dbReference type="Proteomes" id="UP000216024"/>
    </source>
</evidence>
<dbReference type="PANTHER" id="PTHR21392">
    <property type="entry name" value="TRNA-URIDINE AMINOCARBOXYPROPYLTRANSFERASE 2"/>
    <property type="match status" value="1"/>
</dbReference>
<organism evidence="6 7">
    <name type="scientific">Anaeromicrobium sediminis</name>
    <dbReference type="NCBI Taxonomy" id="1478221"/>
    <lineage>
        <taxon>Bacteria</taxon>
        <taxon>Bacillati</taxon>
        <taxon>Bacillota</taxon>
        <taxon>Clostridia</taxon>
        <taxon>Peptostreptococcales</taxon>
        <taxon>Thermotaleaceae</taxon>
        <taxon>Anaeromicrobium</taxon>
    </lineage>
</organism>
<dbReference type="GO" id="GO:0008033">
    <property type="term" value="P:tRNA processing"/>
    <property type="evidence" value="ECO:0007669"/>
    <property type="project" value="UniProtKB-KW"/>
</dbReference>
<dbReference type="EC" id="2.5.1.25" evidence="1"/>
<dbReference type="Pfam" id="PF03942">
    <property type="entry name" value="DTW"/>
    <property type="match status" value="1"/>
</dbReference>
<evidence type="ECO:0000256" key="1">
    <source>
        <dbReference type="ARBA" id="ARBA00012386"/>
    </source>
</evidence>
<proteinExistence type="predicted"/>
<dbReference type="RefSeq" id="WP_095134118.1">
    <property type="nucleotide sequence ID" value="NZ_NIBG01000010.1"/>
</dbReference>
<dbReference type="InterPro" id="IPR039262">
    <property type="entry name" value="DTWD2/TAPT"/>
</dbReference>
<keyword evidence="2" id="KW-0808">Transferase</keyword>
<dbReference type="EMBL" id="NIBG01000010">
    <property type="protein sequence ID" value="PAB59052.1"/>
    <property type="molecule type" value="Genomic_DNA"/>
</dbReference>
<dbReference type="InterPro" id="IPR005636">
    <property type="entry name" value="DTW"/>
</dbReference>
<dbReference type="GO" id="GO:0016432">
    <property type="term" value="F:tRNA-uridine aminocarboxypropyltransferase activity"/>
    <property type="evidence" value="ECO:0007669"/>
    <property type="project" value="UniProtKB-EC"/>
</dbReference>